<feature type="region of interest" description="Disordered" evidence="1">
    <location>
        <begin position="27"/>
        <end position="48"/>
    </location>
</feature>
<comment type="caution">
    <text evidence="3">The sequence shown here is derived from an EMBL/GenBank/DDBJ whole genome shotgun (WGS) entry which is preliminary data.</text>
</comment>
<sequence>MLRRLTVVLTGLLVSGFLATGVAAAAPADGPPQRGWHRQHPLTPREREGLRIAGQILDTLFGGDRVRGDRL</sequence>
<keyword evidence="2" id="KW-0732">Signal</keyword>
<organism evidence="3 4">
    <name type="scientific">Streptomyces angustmyceticus</name>
    <dbReference type="NCBI Taxonomy" id="285578"/>
    <lineage>
        <taxon>Bacteria</taxon>
        <taxon>Bacillati</taxon>
        <taxon>Actinomycetota</taxon>
        <taxon>Actinomycetes</taxon>
        <taxon>Kitasatosporales</taxon>
        <taxon>Streptomycetaceae</taxon>
        <taxon>Streptomyces</taxon>
    </lineage>
</organism>
<dbReference type="RefSeq" id="WP_086721408.1">
    <property type="nucleotide sequence ID" value="NZ_BLAG01000004.1"/>
</dbReference>
<name>A0A5J4L8D8_9ACTN</name>
<feature type="chain" id="PRO_5023859881" evidence="2">
    <location>
        <begin position="26"/>
        <end position="71"/>
    </location>
</feature>
<evidence type="ECO:0000256" key="2">
    <source>
        <dbReference type="SAM" id="SignalP"/>
    </source>
</evidence>
<protein>
    <submittedName>
        <fullName evidence="3">Uncharacterized protein</fullName>
    </submittedName>
</protein>
<accession>A0A5J4L8D8</accession>
<dbReference type="EMBL" id="BLAG01000004">
    <property type="protein sequence ID" value="GES27749.1"/>
    <property type="molecule type" value="Genomic_DNA"/>
</dbReference>
<keyword evidence="4" id="KW-1185">Reference proteome</keyword>
<evidence type="ECO:0000256" key="1">
    <source>
        <dbReference type="SAM" id="MobiDB-lite"/>
    </source>
</evidence>
<dbReference type="GeneID" id="96749847"/>
<evidence type="ECO:0000313" key="4">
    <source>
        <dbReference type="Proteomes" id="UP000325598"/>
    </source>
</evidence>
<feature type="signal peptide" evidence="2">
    <location>
        <begin position="1"/>
        <end position="25"/>
    </location>
</feature>
<dbReference type="OrthoDB" id="4283785at2"/>
<dbReference type="Proteomes" id="UP000325598">
    <property type="component" value="Unassembled WGS sequence"/>
</dbReference>
<gene>
    <name evidence="3" type="ORF">San01_02360</name>
</gene>
<evidence type="ECO:0000313" key="3">
    <source>
        <dbReference type="EMBL" id="GES27749.1"/>
    </source>
</evidence>
<proteinExistence type="predicted"/>
<reference evidence="3 4" key="1">
    <citation type="submission" date="2019-10" db="EMBL/GenBank/DDBJ databases">
        <title>Whole genome shotgun sequence of Streptomyces angustmyceticus NBRC 3934.</title>
        <authorList>
            <person name="Hosoyama A."/>
            <person name="Ichikawa N."/>
            <person name="Kimura A."/>
            <person name="Kitahashi Y."/>
            <person name="Komaki H."/>
            <person name="Uohara A."/>
        </authorList>
    </citation>
    <scope>NUCLEOTIDE SEQUENCE [LARGE SCALE GENOMIC DNA]</scope>
    <source>
        <strain evidence="3 4">NBRC 3934</strain>
    </source>
</reference>
<dbReference type="AlphaFoldDB" id="A0A5J4L8D8"/>